<feature type="non-terminal residue" evidence="5">
    <location>
        <position position="762"/>
    </location>
</feature>
<evidence type="ECO:0000256" key="1">
    <source>
        <dbReference type="ARBA" id="ARBA00022737"/>
    </source>
</evidence>
<dbReference type="PANTHER" id="PTHR46708">
    <property type="entry name" value="TENASCIN"/>
    <property type="match status" value="1"/>
</dbReference>
<feature type="domain" description="Fibronectin type-III" evidence="4">
    <location>
        <begin position="195"/>
        <end position="280"/>
    </location>
</feature>
<feature type="domain" description="Fibronectin type-III" evidence="4">
    <location>
        <begin position="450"/>
        <end position="535"/>
    </location>
</feature>
<feature type="chain" id="PRO_5035181833" evidence="3">
    <location>
        <begin position="18"/>
        <end position="762"/>
    </location>
</feature>
<dbReference type="InterPro" id="IPR050991">
    <property type="entry name" value="ECM_Regulatory_Proteins"/>
</dbReference>
<name>A0A8J7PF02_ATRSP</name>
<accession>A0A8J7PF02</accession>
<feature type="domain" description="Fibronectin type-III" evidence="4">
    <location>
        <begin position="25"/>
        <end position="117"/>
    </location>
</feature>
<evidence type="ECO:0000313" key="6">
    <source>
        <dbReference type="Proteomes" id="UP000736164"/>
    </source>
</evidence>
<protein>
    <submittedName>
        <fullName evidence="5">FINC protein</fullName>
    </submittedName>
</protein>
<keyword evidence="3" id="KW-0732">Signal</keyword>
<keyword evidence="2" id="KW-1133">Transmembrane helix</keyword>
<proteinExistence type="predicted"/>
<gene>
    <name evidence="5" type="primary">Fn1_1</name>
    <name evidence="5" type="ORF">GTO95_0001516</name>
</gene>
<dbReference type="PROSITE" id="PS50853">
    <property type="entry name" value="FN3"/>
    <property type="match status" value="6"/>
</dbReference>
<keyword evidence="2" id="KW-0472">Membrane</keyword>
<evidence type="ECO:0000259" key="4">
    <source>
        <dbReference type="PROSITE" id="PS50853"/>
    </source>
</evidence>
<dbReference type="SMART" id="SM00060">
    <property type="entry name" value="FN3"/>
    <property type="match status" value="6"/>
</dbReference>
<keyword evidence="1" id="KW-0677">Repeat</keyword>
<evidence type="ECO:0000256" key="2">
    <source>
        <dbReference type="SAM" id="Phobius"/>
    </source>
</evidence>
<dbReference type="AlphaFoldDB" id="A0A8J7PF02"/>
<dbReference type="SUPFAM" id="SSF49265">
    <property type="entry name" value="Fibronectin type III"/>
    <property type="match status" value="4"/>
</dbReference>
<dbReference type="InterPro" id="IPR013783">
    <property type="entry name" value="Ig-like_fold"/>
</dbReference>
<dbReference type="CDD" id="cd00063">
    <property type="entry name" value="FN3"/>
    <property type="match status" value="4"/>
</dbReference>
<feature type="signal peptide" evidence="3">
    <location>
        <begin position="1"/>
        <end position="17"/>
    </location>
</feature>
<dbReference type="InterPro" id="IPR036116">
    <property type="entry name" value="FN3_sf"/>
</dbReference>
<dbReference type="PANTHER" id="PTHR46708:SF2">
    <property type="entry name" value="FIBRONECTIN TYPE-III DOMAIN-CONTAINING PROTEIN"/>
    <property type="match status" value="1"/>
</dbReference>
<feature type="domain" description="Fibronectin type-III" evidence="4">
    <location>
        <begin position="624"/>
        <end position="714"/>
    </location>
</feature>
<sequence length="762" mass="80481">MGPALLLLCLCGARVWGETLPVLPNVQSVTVTGRSDTQVSLQWKRVSSGSAPQYSYRLEFSNGTKTDSSITDTGEPVTAVVRQLTAGTRYSFSLYTVSEQGNTSSGFTFSTVTTLNCSSQSWVVTDSTVEGEIEGQFNFATALRGQEVLSGAIAGQRVSFSGLSPGCTYSVALFVQSGTQVLEQCSLSLSMDAAQVPEVTVHLLSSSELSVNWTSAPGCVRRYRASFAGPGRSFRTNTTATGLYFSGLRPGSRYTAGVITEGEGRDSAEVTGSGATSVLPNVQSVTVTGRLDTQVSLQWKRVSSGSAPQYSYRLEFSNGTKTDSSITDTGEPVTAVVRQLTAGTRYSFSLYTVSEQGNTSSGFTFSTVTTMDCSRQTWTTKGTIEGEIKGEFNLASAVRGEEVKTSKINKNKITFTDLSPGCSYTIFLYAQSGTQVLLQCSLNKTIDADPVSGVTVHPVKPGVLAASWPGARGCVKQYRVSVSGPALHTFTKTTTGTALDIPDLQPGCNYTVGVTTEGEGRDSTEVTSTAATDAPAVSQVTASPRGPHALVVSWLKAGGCVQGYVVYASGACSPERAKTAVDTTAVEVDDLRPGCTYTVAVATVGQGRNTSPNVTSTATTPPQTPKNVTVKDITGDRARISWEPITEGNYTGFEVTYTTSNGSSQMLNVSSTSVILEGLTPGENYSTSVSSYVMAEGTKIHSSAVTSHFQTVPAAKAYNPAVIAGVVIGGLVVFALIVFLIRRRKTRRFRRGGDDLADQLLD</sequence>
<keyword evidence="6" id="KW-1185">Reference proteome</keyword>
<evidence type="ECO:0000256" key="3">
    <source>
        <dbReference type="SAM" id="SignalP"/>
    </source>
</evidence>
<feature type="domain" description="Fibronectin type-III" evidence="4">
    <location>
        <begin position="536"/>
        <end position="623"/>
    </location>
</feature>
<dbReference type="Proteomes" id="UP000736164">
    <property type="component" value="Unassembled WGS sequence"/>
</dbReference>
<dbReference type="InterPro" id="IPR003961">
    <property type="entry name" value="FN3_dom"/>
</dbReference>
<dbReference type="EMBL" id="JAAWVO010078020">
    <property type="protein sequence ID" value="MBN3325875.1"/>
    <property type="molecule type" value="Genomic_DNA"/>
</dbReference>
<feature type="non-terminal residue" evidence="5">
    <location>
        <position position="1"/>
    </location>
</feature>
<evidence type="ECO:0000313" key="5">
    <source>
        <dbReference type="EMBL" id="MBN3325875.1"/>
    </source>
</evidence>
<dbReference type="Gene3D" id="2.60.40.10">
    <property type="entry name" value="Immunoglobulins"/>
    <property type="match status" value="6"/>
</dbReference>
<keyword evidence="2" id="KW-0812">Transmembrane</keyword>
<dbReference type="Pfam" id="PF00041">
    <property type="entry name" value="fn3"/>
    <property type="match status" value="4"/>
</dbReference>
<organism evidence="5 6">
    <name type="scientific">Atractosteus spatula</name>
    <name type="common">Alligator gar</name>
    <name type="synonym">Lepisosteus spatula</name>
    <dbReference type="NCBI Taxonomy" id="7917"/>
    <lineage>
        <taxon>Eukaryota</taxon>
        <taxon>Metazoa</taxon>
        <taxon>Chordata</taxon>
        <taxon>Craniata</taxon>
        <taxon>Vertebrata</taxon>
        <taxon>Euteleostomi</taxon>
        <taxon>Actinopterygii</taxon>
        <taxon>Neopterygii</taxon>
        <taxon>Holostei</taxon>
        <taxon>Semionotiformes</taxon>
        <taxon>Lepisosteidae</taxon>
        <taxon>Atractosteus</taxon>
    </lineage>
</organism>
<feature type="transmembrane region" description="Helical" evidence="2">
    <location>
        <begin position="721"/>
        <end position="741"/>
    </location>
</feature>
<feature type="domain" description="Fibronectin type-III" evidence="4">
    <location>
        <begin position="281"/>
        <end position="373"/>
    </location>
</feature>
<comment type="caution">
    <text evidence="5">The sequence shown here is derived from an EMBL/GenBank/DDBJ whole genome shotgun (WGS) entry which is preliminary data.</text>
</comment>
<reference evidence="5" key="1">
    <citation type="journal article" date="2021" name="Cell">
        <title>Tracing the genetic footprints of vertebrate landing in non-teleost ray-finned fishes.</title>
        <authorList>
            <person name="Bi X."/>
            <person name="Wang K."/>
            <person name="Yang L."/>
            <person name="Pan H."/>
            <person name="Jiang H."/>
            <person name="Wei Q."/>
            <person name="Fang M."/>
            <person name="Yu H."/>
            <person name="Zhu C."/>
            <person name="Cai Y."/>
            <person name="He Y."/>
            <person name="Gan X."/>
            <person name="Zeng H."/>
            <person name="Yu D."/>
            <person name="Zhu Y."/>
            <person name="Jiang H."/>
            <person name="Qiu Q."/>
            <person name="Yang H."/>
            <person name="Zhang Y.E."/>
            <person name="Wang W."/>
            <person name="Zhu M."/>
            <person name="He S."/>
            <person name="Zhang G."/>
        </authorList>
    </citation>
    <scope>NUCLEOTIDE SEQUENCE</scope>
    <source>
        <strain evidence="5">Allg_001</strain>
    </source>
</reference>